<evidence type="ECO:0000256" key="3">
    <source>
        <dbReference type="ARBA" id="ARBA00022969"/>
    </source>
</evidence>
<organism evidence="9 10">
    <name type="scientific">Zopfia rhizophila CBS 207.26</name>
    <dbReference type="NCBI Taxonomy" id="1314779"/>
    <lineage>
        <taxon>Eukaryota</taxon>
        <taxon>Fungi</taxon>
        <taxon>Dikarya</taxon>
        <taxon>Ascomycota</taxon>
        <taxon>Pezizomycotina</taxon>
        <taxon>Dothideomycetes</taxon>
        <taxon>Dothideomycetes incertae sedis</taxon>
        <taxon>Zopfiaceae</taxon>
        <taxon>Zopfia</taxon>
    </lineage>
</organism>
<protein>
    <recommendedName>
        <fullName evidence="2">Developmental regulatory protein wetA</fullName>
    </recommendedName>
</protein>
<evidence type="ECO:0000313" key="10">
    <source>
        <dbReference type="Proteomes" id="UP000800200"/>
    </source>
</evidence>
<evidence type="ECO:0000256" key="5">
    <source>
        <dbReference type="ARBA" id="ARBA00023159"/>
    </source>
</evidence>
<keyword evidence="3" id="KW-0749">Sporulation</keyword>
<feature type="compositionally biased region" description="Low complexity" evidence="8">
    <location>
        <begin position="415"/>
        <end position="431"/>
    </location>
</feature>
<dbReference type="Proteomes" id="UP000800200">
    <property type="component" value="Unassembled WGS sequence"/>
</dbReference>
<dbReference type="PANTHER" id="PTHR22934:SF25">
    <property type="entry name" value="DEVELOPMENTAL REGULATORY PROTEIN WETA"/>
    <property type="match status" value="1"/>
</dbReference>
<keyword evidence="7" id="KW-0183">Conidiation</keyword>
<keyword evidence="10" id="KW-1185">Reference proteome</keyword>
<accession>A0A6A6ETL6</accession>
<feature type="region of interest" description="Disordered" evidence="8">
    <location>
        <begin position="305"/>
        <end position="324"/>
    </location>
</feature>
<dbReference type="GO" id="GO:0048315">
    <property type="term" value="P:conidium formation"/>
    <property type="evidence" value="ECO:0007669"/>
    <property type="project" value="UniProtKB-KW"/>
</dbReference>
<comment type="similarity">
    <text evidence="1">Belongs to the wetA family.</text>
</comment>
<keyword evidence="5" id="KW-0010">Activator</keyword>
<keyword evidence="6" id="KW-0804">Transcription</keyword>
<feature type="region of interest" description="Disordered" evidence="8">
    <location>
        <begin position="338"/>
        <end position="368"/>
    </location>
</feature>
<dbReference type="EMBL" id="ML994610">
    <property type="protein sequence ID" value="KAF2194914.1"/>
    <property type="molecule type" value="Genomic_DNA"/>
</dbReference>
<dbReference type="AlphaFoldDB" id="A0A6A6ETL6"/>
<evidence type="ECO:0000313" key="9">
    <source>
        <dbReference type="EMBL" id="KAF2194914.1"/>
    </source>
</evidence>
<feature type="region of interest" description="Disordered" evidence="8">
    <location>
        <begin position="409"/>
        <end position="473"/>
    </location>
</feature>
<gene>
    <name evidence="9" type="ORF">K469DRAFT_544707</name>
</gene>
<proteinExistence type="inferred from homology"/>
<keyword evidence="4" id="KW-0805">Transcription regulation</keyword>
<dbReference type="OrthoDB" id="2575228at2759"/>
<evidence type="ECO:0000256" key="7">
    <source>
        <dbReference type="ARBA" id="ARBA00023321"/>
    </source>
</evidence>
<reference evidence="9" key="1">
    <citation type="journal article" date="2020" name="Stud. Mycol.">
        <title>101 Dothideomycetes genomes: a test case for predicting lifestyles and emergence of pathogens.</title>
        <authorList>
            <person name="Haridas S."/>
            <person name="Albert R."/>
            <person name="Binder M."/>
            <person name="Bloem J."/>
            <person name="Labutti K."/>
            <person name="Salamov A."/>
            <person name="Andreopoulos B."/>
            <person name="Baker S."/>
            <person name="Barry K."/>
            <person name="Bills G."/>
            <person name="Bluhm B."/>
            <person name="Cannon C."/>
            <person name="Castanera R."/>
            <person name="Culley D."/>
            <person name="Daum C."/>
            <person name="Ezra D."/>
            <person name="Gonzalez J."/>
            <person name="Henrissat B."/>
            <person name="Kuo A."/>
            <person name="Liang C."/>
            <person name="Lipzen A."/>
            <person name="Lutzoni F."/>
            <person name="Magnuson J."/>
            <person name="Mondo S."/>
            <person name="Nolan M."/>
            <person name="Ohm R."/>
            <person name="Pangilinan J."/>
            <person name="Park H.-J."/>
            <person name="Ramirez L."/>
            <person name="Alfaro M."/>
            <person name="Sun H."/>
            <person name="Tritt A."/>
            <person name="Yoshinaga Y."/>
            <person name="Zwiers L.-H."/>
            <person name="Turgeon B."/>
            <person name="Goodwin S."/>
            <person name="Spatafora J."/>
            <person name="Crous P."/>
            <person name="Grigoriev I."/>
        </authorList>
    </citation>
    <scope>NUCLEOTIDE SEQUENCE</scope>
    <source>
        <strain evidence="9">CBS 207.26</strain>
    </source>
</reference>
<evidence type="ECO:0000256" key="2">
    <source>
        <dbReference type="ARBA" id="ARBA00015342"/>
    </source>
</evidence>
<evidence type="ECO:0000256" key="6">
    <source>
        <dbReference type="ARBA" id="ARBA00023163"/>
    </source>
</evidence>
<feature type="compositionally biased region" description="Polar residues" evidence="8">
    <location>
        <begin position="80"/>
        <end position="98"/>
    </location>
</feature>
<dbReference type="InterPro" id="IPR040112">
    <property type="entry name" value="WetA"/>
</dbReference>
<dbReference type="PANTHER" id="PTHR22934">
    <property type="entry name" value="PROTEIN ESC1/WETA-RELATED"/>
    <property type="match status" value="1"/>
</dbReference>
<feature type="region of interest" description="Disordered" evidence="8">
    <location>
        <begin position="79"/>
        <end position="101"/>
    </location>
</feature>
<name>A0A6A6ETL6_9PEZI</name>
<evidence type="ECO:0000256" key="1">
    <source>
        <dbReference type="ARBA" id="ARBA00008881"/>
    </source>
</evidence>
<feature type="region of interest" description="Disordered" evidence="8">
    <location>
        <begin position="126"/>
        <end position="157"/>
    </location>
</feature>
<dbReference type="GO" id="GO:0030435">
    <property type="term" value="P:sporulation resulting in formation of a cellular spore"/>
    <property type="evidence" value="ECO:0007669"/>
    <property type="project" value="UniProtKB-KW"/>
</dbReference>
<sequence>MRPTSDKELEVSDLDDLFDRYVETDLLQQFSDNTVDPSSSDDLAHLFEHPSSNGIDLFETLPMPNWDVGSENAWHKAPQNIKQSPASPTMPTNSSSIYPESRGKASLSDLELFSVDDHFELGKSEPRIAFSAPSTPKPKLAPPSKKATSNSDRSTCFRVSNGIHKSTKKSSISPEMMRPSHYRASLELWKGKIEASADSFNLQLPPNALPNALPNSPPPSAKLVQDENANRFYPRDQPYTIDRSPLNTAEDCKTGMTQHSNYQLTPLSSPAIDLNPRNSMGHPFQFSNDDTVTAYVPSHISNGALSALQTPPPTHRLPIASLGPDTPASLNFSFQTSPEFETPTKTQGWWNNTSTPQPSHHASQPRTQNVSFSTASVAGLGITCDTTSFSSFSDIGNGVVVNGTTNGLSASSFDPSGKSSQSSTPSTRPASVGFVNFTPDDSRKILTGVAPSGSSKTKARREKEAAEKRRKLSQAAVKAVMEAGGDLGKLEKEGLLCLTAEE</sequence>
<evidence type="ECO:0000256" key="8">
    <source>
        <dbReference type="SAM" id="MobiDB-lite"/>
    </source>
</evidence>
<evidence type="ECO:0000256" key="4">
    <source>
        <dbReference type="ARBA" id="ARBA00023015"/>
    </source>
</evidence>